<accession>A0A392UBT0</accession>
<dbReference type="Proteomes" id="UP000265520">
    <property type="component" value="Unassembled WGS sequence"/>
</dbReference>
<feature type="non-terminal residue" evidence="1">
    <location>
        <position position="26"/>
    </location>
</feature>
<protein>
    <submittedName>
        <fullName evidence="1">Uncharacterized protein</fullName>
    </submittedName>
</protein>
<evidence type="ECO:0000313" key="1">
    <source>
        <dbReference type="EMBL" id="MCI69185.1"/>
    </source>
</evidence>
<keyword evidence="2" id="KW-1185">Reference proteome</keyword>
<proteinExistence type="predicted"/>
<comment type="caution">
    <text evidence="1">The sequence shown here is derived from an EMBL/GenBank/DDBJ whole genome shotgun (WGS) entry which is preliminary data.</text>
</comment>
<dbReference type="EMBL" id="LXQA010750847">
    <property type="protein sequence ID" value="MCI69185.1"/>
    <property type="molecule type" value="Genomic_DNA"/>
</dbReference>
<reference evidence="1 2" key="1">
    <citation type="journal article" date="2018" name="Front. Plant Sci.">
        <title>Red Clover (Trifolium pratense) and Zigzag Clover (T. medium) - A Picture of Genomic Similarities and Differences.</title>
        <authorList>
            <person name="Dluhosova J."/>
            <person name="Istvanek J."/>
            <person name="Nedelnik J."/>
            <person name="Repkova J."/>
        </authorList>
    </citation>
    <scope>NUCLEOTIDE SEQUENCE [LARGE SCALE GENOMIC DNA]</scope>
    <source>
        <strain evidence="2">cv. 10/8</strain>
        <tissue evidence="1">Leaf</tissue>
    </source>
</reference>
<name>A0A392UBT0_9FABA</name>
<organism evidence="1 2">
    <name type="scientific">Trifolium medium</name>
    <dbReference type="NCBI Taxonomy" id="97028"/>
    <lineage>
        <taxon>Eukaryota</taxon>
        <taxon>Viridiplantae</taxon>
        <taxon>Streptophyta</taxon>
        <taxon>Embryophyta</taxon>
        <taxon>Tracheophyta</taxon>
        <taxon>Spermatophyta</taxon>
        <taxon>Magnoliopsida</taxon>
        <taxon>eudicotyledons</taxon>
        <taxon>Gunneridae</taxon>
        <taxon>Pentapetalae</taxon>
        <taxon>rosids</taxon>
        <taxon>fabids</taxon>
        <taxon>Fabales</taxon>
        <taxon>Fabaceae</taxon>
        <taxon>Papilionoideae</taxon>
        <taxon>50 kb inversion clade</taxon>
        <taxon>NPAAA clade</taxon>
        <taxon>Hologalegina</taxon>
        <taxon>IRL clade</taxon>
        <taxon>Trifolieae</taxon>
        <taxon>Trifolium</taxon>
    </lineage>
</organism>
<dbReference type="AlphaFoldDB" id="A0A392UBT0"/>
<evidence type="ECO:0000313" key="2">
    <source>
        <dbReference type="Proteomes" id="UP000265520"/>
    </source>
</evidence>
<sequence>MLCLLRAAQGVLARCARSEADGWKGF</sequence>